<dbReference type="PANTHER" id="PTHR10414">
    <property type="entry name" value="ETHANOLAMINEPHOSPHOTRANSFERASE"/>
    <property type="match status" value="1"/>
</dbReference>
<keyword evidence="3 5" id="KW-0808">Transferase</keyword>
<dbReference type="InterPro" id="IPR014472">
    <property type="entry name" value="CHOPT"/>
</dbReference>
<dbReference type="Gene3D" id="1.20.120.1760">
    <property type="match status" value="1"/>
</dbReference>
<reference evidence="7" key="1">
    <citation type="submission" date="2020-01" db="EMBL/GenBank/DDBJ databases">
        <title>Development of genomics and gene disruption for Polysphondylium violaceum indicates a role for the polyketide synthase stlB in stalk morphogenesis.</title>
        <authorList>
            <person name="Narita B."/>
            <person name="Kawabe Y."/>
            <person name="Kin K."/>
            <person name="Saito T."/>
            <person name="Gibbs R."/>
            <person name="Kuspa A."/>
            <person name="Muzny D."/>
            <person name="Queller D."/>
            <person name="Richards S."/>
            <person name="Strassman J."/>
            <person name="Sucgang R."/>
            <person name="Worley K."/>
            <person name="Schaap P."/>
        </authorList>
    </citation>
    <scope>NUCLEOTIDE SEQUENCE</scope>
    <source>
        <strain evidence="7">QSvi11</strain>
    </source>
</reference>
<dbReference type="InterPro" id="IPR000462">
    <property type="entry name" value="CDP-OH_P_trans"/>
</dbReference>
<evidence type="ECO:0000313" key="7">
    <source>
        <dbReference type="EMBL" id="KAF2069728.1"/>
    </source>
</evidence>
<proteinExistence type="inferred from homology"/>
<accession>A0A8J4PME6</accession>
<dbReference type="Proteomes" id="UP000695562">
    <property type="component" value="Unassembled WGS sequence"/>
</dbReference>
<feature type="transmembrane region" description="Helical" evidence="6">
    <location>
        <begin position="178"/>
        <end position="197"/>
    </location>
</feature>
<evidence type="ECO:0000256" key="3">
    <source>
        <dbReference type="ARBA" id="ARBA00022679"/>
    </source>
</evidence>
<dbReference type="GO" id="GO:0016780">
    <property type="term" value="F:phosphotransferase activity, for other substituted phosphate groups"/>
    <property type="evidence" value="ECO:0007669"/>
    <property type="project" value="InterPro"/>
</dbReference>
<dbReference type="OrthoDB" id="196717at2759"/>
<dbReference type="EMBL" id="AJWJ01000605">
    <property type="protein sequence ID" value="KAF2069728.1"/>
    <property type="molecule type" value="Genomic_DNA"/>
</dbReference>
<gene>
    <name evidence="7" type="ORF">CYY_008950</name>
</gene>
<keyword evidence="6" id="KW-1133">Transmembrane helix</keyword>
<feature type="transmembrane region" description="Helical" evidence="6">
    <location>
        <begin position="348"/>
        <end position="368"/>
    </location>
</feature>
<keyword evidence="8" id="KW-1185">Reference proteome</keyword>
<feature type="transmembrane region" description="Helical" evidence="6">
    <location>
        <begin position="48"/>
        <end position="68"/>
    </location>
</feature>
<dbReference type="InterPro" id="IPR043130">
    <property type="entry name" value="CDP-OH_PTrfase_TM_dom"/>
</dbReference>
<evidence type="ECO:0000256" key="2">
    <source>
        <dbReference type="ARBA" id="ARBA00010441"/>
    </source>
</evidence>
<evidence type="ECO:0000313" key="8">
    <source>
        <dbReference type="Proteomes" id="UP000695562"/>
    </source>
</evidence>
<comment type="similarity">
    <text evidence="2 5">Belongs to the CDP-alcohol phosphatidyltransferase class-I family.</text>
</comment>
<keyword evidence="4 6" id="KW-0472">Membrane</keyword>
<dbReference type="InterPro" id="IPR048254">
    <property type="entry name" value="CDP_ALCOHOL_P_TRANSF_CS"/>
</dbReference>
<dbReference type="PANTHER" id="PTHR10414:SF37">
    <property type="entry name" value="BB IN A BOXCAR, ISOFORM C"/>
    <property type="match status" value="1"/>
</dbReference>
<dbReference type="GO" id="GO:0008654">
    <property type="term" value="P:phospholipid biosynthetic process"/>
    <property type="evidence" value="ECO:0007669"/>
    <property type="project" value="InterPro"/>
</dbReference>
<evidence type="ECO:0000256" key="6">
    <source>
        <dbReference type="SAM" id="Phobius"/>
    </source>
</evidence>
<dbReference type="GO" id="GO:0016020">
    <property type="term" value="C:membrane"/>
    <property type="evidence" value="ECO:0007669"/>
    <property type="project" value="UniProtKB-SubCell"/>
</dbReference>
<feature type="transmembrane region" description="Helical" evidence="6">
    <location>
        <begin position="256"/>
        <end position="276"/>
    </location>
</feature>
<feature type="transmembrane region" description="Helical" evidence="6">
    <location>
        <begin position="137"/>
        <end position="157"/>
    </location>
</feature>
<name>A0A8J4PME6_9MYCE</name>
<feature type="transmembrane region" description="Helical" evidence="6">
    <location>
        <begin position="320"/>
        <end position="342"/>
    </location>
</feature>
<dbReference type="PIRSF" id="PIRSF015665">
    <property type="entry name" value="CHOPT"/>
    <property type="match status" value="1"/>
</dbReference>
<feature type="transmembrane region" description="Helical" evidence="6">
    <location>
        <begin position="75"/>
        <end position="93"/>
    </location>
</feature>
<protein>
    <recommendedName>
        <fullName evidence="9">CDP-alcohol phosphatidyltransferase</fullName>
    </recommendedName>
</protein>
<evidence type="ECO:0008006" key="9">
    <source>
        <dbReference type="Google" id="ProtNLM"/>
    </source>
</evidence>
<dbReference type="AlphaFoldDB" id="A0A8J4PME6"/>
<dbReference type="Pfam" id="PF01066">
    <property type="entry name" value="CDP-OH_P_transf"/>
    <property type="match status" value="1"/>
</dbReference>
<dbReference type="PROSITE" id="PS00379">
    <property type="entry name" value="CDP_ALCOHOL_P_TRANSF"/>
    <property type="match status" value="1"/>
</dbReference>
<evidence type="ECO:0000256" key="4">
    <source>
        <dbReference type="ARBA" id="ARBA00023136"/>
    </source>
</evidence>
<sequence length="395" mass="44836">MKLSEKALEALAKHKYSGVDDSILAKLILSKYWNYCLKFVPITIAPNLITLTGTLCLVFTFITVGLYSPELEGTLPSWLYILCGLSLFFYQTMDNLDGKQARRTGTSSPLGQLFDHGCDSIVCTIQSLIVSSVGNYGIGYLTLIQLFTTALLPFWMATWEEYHTGTLYLGPINGPDEGIVIIVIILLTTGFIGPSFWTSKPIQVYGLSKYVPYQLSNLKLNELIVLSLSLPTVITIFANIRNVVQHLKRNNKPILPALKHILVWIIITGCTFVWYFCSTELYAEDSIWFSYVRIIQLSIGIIFGQLVSRLILAHMCHEKYNVLQTPLIPLIFATFVSFIQWYNQSEYVSEYFVLIMFVTLSFMHYFIFAKATIDQLCSFLKINCFTIPKQGEKTN</sequence>
<evidence type="ECO:0000256" key="1">
    <source>
        <dbReference type="ARBA" id="ARBA00004370"/>
    </source>
</evidence>
<organism evidence="7 8">
    <name type="scientific">Polysphondylium violaceum</name>
    <dbReference type="NCBI Taxonomy" id="133409"/>
    <lineage>
        <taxon>Eukaryota</taxon>
        <taxon>Amoebozoa</taxon>
        <taxon>Evosea</taxon>
        <taxon>Eumycetozoa</taxon>
        <taxon>Dictyostelia</taxon>
        <taxon>Dictyosteliales</taxon>
        <taxon>Dictyosteliaceae</taxon>
        <taxon>Polysphondylium</taxon>
    </lineage>
</organism>
<comment type="subcellular location">
    <subcellularLocation>
        <location evidence="1">Membrane</location>
    </subcellularLocation>
</comment>
<comment type="caution">
    <text evidence="7">The sequence shown here is derived from an EMBL/GenBank/DDBJ whole genome shotgun (WGS) entry which is preliminary data.</text>
</comment>
<keyword evidence="6" id="KW-0812">Transmembrane</keyword>
<evidence type="ECO:0000256" key="5">
    <source>
        <dbReference type="RuleBase" id="RU003750"/>
    </source>
</evidence>
<feature type="transmembrane region" description="Helical" evidence="6">
    <location>
        <begin position="288"/>
        <end position="308"/>
    </location>
</feature>